<dbReference type="Proteomes" id="UP001499884">
    <property type="component" value="Unassembled WGS sequence"/>
</dbReference>
<organism evidence="2 3">
    <name type="scientific">Streptomyces tremellae</name>
    <dbReference type="NCBI Taxonomy" id="1124239"/>
    <lineage>
        <taxon>Bacteria</taxon>
        <taxon>Bacillati</taxon>
        <taxon>Actinomycetota</taxon>
        <taxon>Actinomycetes</taxon>
        <taxon>Kitasatosporales</taxon>
        <taxon>Streptomycetaceae</taxon>
        <taxon>Streptomyces</taxon>
    </lineage>
</organism>
<evidence type="ECO:0000256" key="1">
    <source>
        <dbReference type="SAM" id="MobiDB-lite"/>
    </source>
</evidence>
<keyword evidence="3" id="KW-1185">Reference proteome</keyword>
<gene>
    <name evidence="2" type="ORF">GCM10023082_06250</name>
</gene>
<sequence>MNVSGPPATRSIPRREQQSCFPRRHPRTEPRGEVSGTALSDLPLRISVTLAELLLALRVPLPGFVTAGPYAAFHDAYVRPRPVRAWGELTTAGGSA</sequence>
<comment type="caution">
    <text evidence="2">The sequence shown here is derived from an EMBL/GenBank/DDBJ whole genome shotgun (WGS) entry which is preliminary data.</text>
</comment>
<name>A0ABP7DYP5_9ACTN</name>
<evidence type="ECO:0000313" key="2">
    <source>
        <dbReference type="EMBL" id="GAA3711168.1"/>
    </source>
</evidence>
<protein>
    <submittedName>
        <fullName evidence="2">Uncharacterized protein</fullName>
    </submittedName>
</protein>
<evidence type="ECO:0000313" key="3">
    <source>
        <dbReference type="Proteomes" id="UP001499884"/>
    </source>
</evidence>
<feature type="region of interest" description="Disordered" evidence="1">
    <location>
        <begin position="1"/>
        <end position="36"/>
    </location>
</feature>
<accession>A0ABP7DYP5</accession>
<reference evidence="3" key="1">
    <citation type="journal article" date="2019" name="Int. J. Syst. Evol. Microbiol.">
        <title>The Global Catalogue of Microorganisms (GCM) 10K type strain sequencing project: providing services to taxonomists for standard genome sequencing and annotation.</title>
        <authorList>
            <consortium name="The Broad Institute Genomics Platform"/>
            <consortium name="The Broad Institute Genome Sequencing Center for Infectious Disease"/>
            <person name="Wu L."/>
            <person name="Ma J."/>
        </authorList>
    </citation>
    <scope>NUCLEOTIDE SEQUENCE [LARGE SCALE GENOMIC DNA]</scope>
    <source>
        <strain evidence="3">JCM 30846</strain>
    </source>
</reference>
<proteinExistence type="predicted"/>
<dbReference type="EMBL" id="BAABEP010000002">
    <property type="protein sequence ID" value="GAA3711168.1"/>
    <property type="molecule type" value="Genomic_DNA"/>
</dbReference>